<feature type="transmembrane region" description="Helical" evidence="7">
    <location>
        <begin position="115"/>
        <end position="134"/>
    </location>
</feature>
<keyword evidence="5 7" id="KW-1133">Transmembrane helix</keyword>
<feature type="transmembrane region" description="Helical" evidence="7">
    <location>
        <begin position="284"/>
        <end position="307"/>
    </location>
</feature>
<comment type="subcellular location">
    <subcellularLocation>
        <location evidence="1">Cell membrane</location>
        <topology evidence="1">Multi-pass membrane protein</topology>
    </subcellularLocation>
</comment>
<dbReference type="InterPro" id="IPR050833">
    <property type="entry name" value="Poly_Biosynth_Transport"/>
</dbReference>
<dbReference type="PANTHER" id="PTHR30250">
    <property type="entry name" value="PST FAMILY PREDICTED COLANIC ACID TRANSPORTER"/>
    <property type="match status" value="1"/>
</dbReference>
<name>A0A381FPH9_9FLAO</name>
<feature type="transmembrane region" description="Helical" evidence="7">
    <location>
        <begin position="171"/>
        <end position="191"/>
    </location>
</feature>
<evidence type="ECO:0000256" key="4">
    <source>
        <dbReference type="ARBA" id="ARBA00022692"/>
    </source>
</evidence>
<protein>
    <submittedName>
        <fullName evidence="8">Lipopolysaccharide biosynthesis protein wzxC</fullName>
    </submittedName>
</protein>
<evidence type="ECO:0000256" key="3">
    <source>
        <dbReference type="ARBA" id="ARBA00022475"/>
    </source>
</evidence>
<feature type="transmembrane region" description="Helical" evidence="7">
    <location>
        <begin position="80"/>
        <end position="103"/>
    </location>
</feature>
<dbReference type="AlphaFoldDB" id="A0A381FPH9"/>
<sequence length="481" mass="55273">MSTLKKNFIIGFIWSFIGQISYLIIALVTNIILARILSPYEFGQVGIVMFFILISKVLTESGLTGALVRKKEVSEEDFSTVFVFNLVISVVLFIILLLFSGIIADFYNNKLLQNVLIALSSVLIINAFQFTQNAKIIRDLKFKKQSIYTLVSVIISSVIGIVLAFLKYGVWALVIMQISNAFILTLIYWVFEEPTKSFVFNKNSFKYLYKFGINTTFASMINSISDNIYNLILGKYFSIHYTGLYYQAKKLQEIPVGIVKSSTLGVVFSTLSKLQDNRVEFGRFYVRIATIFTTIVGLICLLVFFYAEQSILLLYGGKWIKAAFFVKILILASYFYMQEMLNRVLFKVFDKTDKILYLEIIKSVIQLISVIVGVILLDLKVLLYGFLITSIISYFFNYYFSRSIYGNFSWMEVITVLKVITIAIFLNYTLTKIAKILNLCGYELFYVLPFLIILYFILTKICHVVDIISETKIILKQIKKK</sequence>
<reference evidence="8 9" key="1">
    <citation type="submission" date="2018-06" db="EMBL/GenBank/DDBJ databases">
        <authorList>
            <consortium name="Pathogen Informatics"/>
            <person name="Doyle S."/>
        </authorList>
    </citation>
    <scope>NUCLEOTIDE SEQUENCE [LARGE SCALE GENOMIC DNA]</scope>
    <source>
        <strain evidence="8 9">NCTC13532</strain>
    </source>
</reference>
<feature type="transmembrane region" description="Helical" evidence="7">
    <location>
        <begin position="12"/>
        <end position="33"/>
    </location>
</feature>
<proteinExistence type="inferred from homology"/>
<feature type="transmembrane region" description="Helical" evidence="7">
    <location>
        <begin position="146"/>
        <end position="165"/>
    </location>
</feature>
<evidence type="ECO:0000256" key="7">
    <source>
        <dbReference type="SAM" id="Phobius"/>
    </source>
</evidence>
<feature type="transmembrane region" description="Helical" evidence="7">
    <location>
        <begin position="412"/>
        <end position="430"/>
    </location>
</feature>
<dbReference type="EMBL" id="UFVR01000004">
    <property type="protein sequence ID" value="SUX48407.1"/>
    <property type="molecule type" value="Genomic_DNA"/>
</dbReference>
<feature type="transmembrane region" description="Helical" evidence="7">
    <location>
        <begin position="45"/>
        <end position="68"/>
    </location>
</feature>
<keyword evidence="4 7" id="KW-0812">Transmembrane</keyword>
<feature type="transmembrane region" description="Helical" evidence="7">
    <location>
        <begin position="382"/>
        <end position="400"/>
    </location>
</feature>
<evidence type="ECO:0000256" key="2">
    <source>
        <dbReference type="ARBA" id="ARBA00007430"/>
    </source>
</evidence>
<keyword evidence="3" id="KW-1003">Cell membrane</keyword>
<feature type="transmembrane region" description="Helical" evidence="7">
    <location>
        <begin position="356"/>
        <end position="376"/>
    </location>
</feature>
<gene>
    <name evidence="8" type="primary">wzxC_1</name>
    <name evidence="8" type="ORF">NCTC13532_04024</name>
</gene>
<accession>A0A381FPH9</accession>
<evidence type="ECO:0000313" key="9">
    <source>
        <dbReference type="Proteomes" id="UP000254282"/>
    </source>
</evidence>
<keyword evidence="6 7" id="KW-0472">Membrane</keyword>
<organism evidence="8 9">
    <name type="scientific">Chryseobacterium indoltheticum</name>
    <dbReference type="NCBI Taxonomy" id="254"/>
    <lineage>
        <taxon>Bacteria</taxon>
        <taxon>Pseudomonadati</taxon>
        <taxon>Bacteroidota</taxon>
        <taxon>Flavobacteriia</taxon>
        <taxon>Flavobacteriales</taxon>
        <taxon>Weeksellaceae</taxon>
        <taxon>Chryseobacterium group</taxon>
        <taxon>Chryseobacterium</taxon>
    </lineage>
</organism>
<dbReference type="RefSeq" id="WP_115621527.1">
    <property type="nucleotide sequence ID" value="NZ_UFVR01000004.1"/>
</dbReference>
<dbReference type="Pfam" id="PF13440">
    <property type="entry name" value="Polysacc_synt_3"/>
    <property type="match status" value="1"/>
</dbReference>
<feature type="transmembrane region" description="Helical" evidence="7">
    <location>
        <begin position="319"/>
        <end position="336"/>
    </location>
</feature>
<comment type="similarity">
    <text evidence="2">Belongs to the polysaccharide synthase family.</text>
</comment>
<evidence type="ECO:0000313" key="8">
    <source>
        <dbReference type="EMBL" id="SUX48407.1"/>
    </source>
</evidence>
<dbReference type="Proteomes" id="UP000254282">
    <property type="component" value="Unassembled WGS sequence"/>
</dbReference>
<evidence type="ECO:0000256" key="1">
    <source>
        <dbReference type="ARBA" id="ARBA00004651"/>
    </source>
</evidence>
<dbReference type="CDD" id="cd13127">
    <property type="entry name" value="MATE_tuaB_like"/>
    <property type="match status" value="1"/>
</dbReference>
<dbReference type="GO" id="GO:0005886">
    <property type="term" value="C:plasma membrane"/>
    <property type="evidence" value="ECO:0007669"/>
    <property type="project" value="UniProtKB-SubCell"/>
</dbReference>
<dbReference type="PANTHER" id="PTHR30250:SF10">
    <property type="entry name" value="LIPOPOLYSACCHARIDE BIOSYNTHESIS PROTEIN WZXC"/>
    <property type="match status" value="1"/>
</dbReference>
<evidence type="ECO:0000256" key="5">
    <source>
        <dbReference type="ARBA" id="ARBA00022989"/>
    </source>
</evidence>
<feature type="transmembrane region" description="Helical" evidence="7">
    <location>
        <begin position="436"/>
        <end position="458"/>
    </location>
</feature>
<evidence type="ECO:0000256" key="6">
    <source>
        <dbReference type="ARBA" id="ARBA00023136"/>
    </source>
</evidence>